<dbReference type="VEuPathDB" id="FungiDB:CTRG_04409"/>
<dbReference type="STRING" id="294747.C5MEB6"/>
<dbReference type="GeneID" id="8298642"/>
<dbReference type="HOGENOM" id="CLU_031204_0_0_1"/>
<keyword evidence="2" id="KW-1185">Reference proteome</keyword>
<organism evidence="1 2">
    <name type="scientific">Candida tropicalis (strain ATCC MYA-3404 / T1)</name>
    <name type="common">Yeast</name>
    <dbReference type="NCBI Taxonomy" id="294747"/>
    <lineage>
        <taxon>Eukaryota</taxon>
        <taxon>Fungi</taxon>
        <taxon>Dikarya</taxon>
        <taxon>Ascomycota</taxon>
        <taxon>Saccharomycotina</taxon>
        <taxon>Pichiomycetes</taxon>
        <taxon>Debaryomycetaceae</taxon>
        <taxon>Candida/Lodderomyces clade</taxon>
        <taxon>Candida</taxon>
    </lineage>
</organism>
<dbReference type="KEGG" id="ctp:CTRG_04409"/>
<evidence type="ECO:0000313" key="2">
    <source>
        <dbReference type="Proteomes" id="UP000002037"/>
    </source>
</evidence>
<proteinExistence type="predicted"/>
<dbReference type="EMBL" id="GG692400">
    <property type="protein sequence ID" value="EER31626.1"/>
    <property type="molecule type" value="Genomic_DNA"/>
</dbReference>
<dbReference type="Proteomes" id="UP000002037">
    <property type="component" value="Unassembled WGS sequence"/>
</dbReference>
<evidence type="ECO:0000313" key="1">
    <source>
        <dbReference type="EMBL" id="EER31626.1"/>
    </source>
</evidence>
<dbReference type="eggNOG" id="ENOG502SWSU">
    <property type="taxonomic scope" value="Eukaryota"/>
</dbReference>
<dbReference type="RefSeq" id="XP_002550111.1">
    <property type="nucleotide sequence ID" value="XM_002550065.1"/>
</dbReference>
<dbReference type="OrthoDB" id="4020988at2759"/>
<accession>C5MEB6</accession>
<reference evidence="1 2" key="1">
    <citation type="journal article" date="2009" name="Nature">
        <title>Evolution of pathogenicity and sexual reproduction in eight Candida genomes.</title>
        <authorList>
            <person name="Butler G."/>
            <person name="Rasmussen M.D."/>
            <person name="Lin M.F."/>
            <person name="Santos M.A."/>
            <person name="Sakthikumar S."/>
            <person name="Munro C.A."/>
            <person name="Rheinbay E."/>
            <person name="Grabherr M."/>
            <person name="Forche A."/>
            <person name="Reedy J.L."/>
            <person name="Agrafioti I."/>
            <person name="Arnaud M.B."/>
            <person name="Bates S."/>
            <person name="Brown A.J."/>
            <person name="Brunke S."/>
            <person name="Costanzo M.C."/>
            <person name="Fitzpatrick D.A."/>
            <person name="de Groot P.W."/>
            <person name="Harris D."/>
            <person name="Hoyer L.L."/>
            <person name="Hube B."/>
            <person name="Klis F.M."/>
            <person name="Kodira C."/>
            <person name="Lennard N."/>
            <person name="Logue M.E."/>
            <person name="Martin R."/>
            <person name="Neiman A.M."/>
            <person name="Nikolaou E."/>
            <person name="Quail M.A."/>
            <person name="Quinn J."/>
            <person name="Santos M.C."/>
            <person name="Schmitzberger F.F."/>
            <person name="Sherlock G."/>
            <person name="Shah P."/>
            <person name="Silverstein K.A."/>
            <person name="Skrzypek M.S."/>
            <person name="Soll D."/>
            <person name="Staggs R."/>
            <person name="Stansfield I."/>
            <person name="Stumpf M.P."/>
            <person name="Sudbery P.E."/>
            <person name="Srikantha T."/>
            <person name="Zeng Q."/>
            <person name="Berman J."/>
            <person name="Berriman M."/>
            <person name="Heitman J."/>
            <person name="Gow N.A."/>
            <person name="Lorenz M.C."/>
            <person name="Birren B.W."/>
            <person name="Kellis M."/>
            <person name="Cuomo C.A."/>
        </authorList>
    </citation>
    <scope>NUCLEOTIDE SEQUENCE [LARGE SCALE GENOMIC DNA]</scope>
    <source>
        <strain evidence="2">ATCC MYA-3404 / T1</strain>
    </source>
</reference>
<dbReference type="AlphaFoldDB" id="C5MEB6"/>
<name>C5MEB6_CANTT</name>
<sequence>MDTNVVTVSDCCKFIARISDTVLEIIDLSHFTTFRSYDLYDTVEKYLQIKLRQKPIFTHLQWEKVIPGSDSSKIGVIVDNVPLLIIFDFTNMEAEPIFIKQPRQEGIEYFEWIPPVSQEKEIGAYKNSCQLIVYSKLNLNAKVYSLDCTHILFTIYKPISSLIIRPAHDNRFWSIFANTLEYNVPPILYHFYNEGSISVLIQHIKFPQPISTAPVIKWSPSGSWLQLFNDNENIFGYHLMVFNLLGQILNDKTIKPLIDVECMSEGYTTSREDGHISLSNCQFESNWLNLELGNEMIIITSVQERIMEFQLVSMSLLRIEKAIKLNINNTQGWIQTSNGFTYRNITLPVHEEEWKISKISINNQDIFICINKSIIVHYKISAIRSDVSIGFNYMIQTSSSITNLEMWNDNLLIITEDEVHLASGDASKPKRIFRTRGTIKSCSIRHNQMVVIHNTTQGANWQVVELEQSKQSPIKRKHLLGNISIMSDEVTDTFDNRKRIKTK</sequence>
<gene>
    <name evidence="1" type="ORF">CTRG_04409</name>
</gene>
<protein>
    <submittedName>
        <fullName evidence="1">Uncharacterized protein</fullName>
    </submittedName>
</protein>